<dbReference type="AlphaFoldDB" id="A0A1W0BG57"/>
<comment type="caution">
    <text evidence="4">The sequence shown here is derived from an EMBL/GenBank/DDBJ whole genome shotgun (WGS) entry which is preliminary data.</text>
</comment>
<dbReference type="Gene3D" id="1.10.530.10">
    <property type="match status" value="1"/>
</dbReference>
<dbReference type="RefSeq" id="WP_077117645.1">
    <property type="nucleotide sequence ID" value="NZ_LOKT01000016.1"/>
</dbReference>
<feature type="compositionally biased region" description="Polar residues" evidence="2">
    <location>
        <begin position="160"/>
        <end position="172"/>
    </location>
</feature>
<dbReference type="Proteomes" id="UP000188836">
    <property type="component" value="Unassembled WGS sequence"/>
</dbReference>
<sequence>MADPVKLPRVTDAELLNSYLTHAEAVLDKLMEGLGDGTAQTITVESLDNLGKRQYETSELENRYEDKKDEVEQYQEDWESLDTNIAEIAGMSASVSNTVRTEVEELVKAIKEIVGGVPKKPDLLTQVTAVANIDKAVTEAAGDVSDAYEELDRQSRNVDYGQQPTTSNSTPPAYSGGYPTATPTYNRGYQPTASPVVSNAAPQPMGAGQKVTADKIYQRLIEKHGLTPAQAAGIVGNLQTESGFNTGAYNPGEGAIGLAQWRGGRREALEAFAASRGQSVTDWDVQVDFLVYEMRGGEGVRATETTAWAHLQSAQSPGQAAAVFDQYYERSSGHARAQRIANANNFAANHSNIAV</sequence>
<feature type="region of interest" description="Disordered" evidence="2">
    <location>
        <begin position="154"/>
        <end position="176"/>
    </location>
</feature>
<reference evidence="4 5" key="1">
    <citation type="journal article" date="2016" name="Antonie Van Leeuwenhoek">
        <title>Nocardia donostiensis sp. nov., isolated from human respiratory specimens.</title>
        <authorList>
            <person name="Ercibengoa M."/>
            <person name="Bell M."/>
            <person name="Marimon J.M."/>
            <person name="Humrighouse B."/>
            <person name="Klenk H.P."/>
            <person name="Potter G."/>
            <person name="Perez-Trallero E."/>
        </authorList>
    </citation>
    <scope>NUCLEOTIDE SEQUENCE [LARGE SCALE GENOMIC DNA]</scope>
    <source>
        <strain evidence="4 5">X1655</strain>
    </source>
</reference>
<dbReference type="EMBL" id="MUMY01000012">
    <property type="protein sequence ID" value="ONM47975.1"/>
    <property type="molecule type" value="Genomic_DNA"/>
</dbReference>
<evidence type="ECO:0000313" key="4">
    <source>
        <dbReference type="EMBL" id="ONM47975.1"/>
    </source>
</evidence>
<proteinExistence type="predicted"/>
<dbReference type="Pfam" id="PF18013">
    <property type="entry name" value="Phage_lysozyme2"/>
    <property type="match status" value="1"/>
</dbReference>
<evidence type="ECO:0000256" key="1">
    <source>
        <dbReference type="SAM" id="Coils"/>
    </source>
</evidence>
<feature type="domain" description="Phage tail lysozyme" evidence="3">
    <location>
        <begin position="212"/>
        <end position="347"/>
    </location>
</feature>
<gene>
    <name evidence="4" type="ORF">B0T46_15210</name>
</gene>
<protein>
    <recommendedName>
        <fullName evidence="3">Phage tail lysozyme domain-containing protein</fullName>
    </recommendedName>
</protein>
<accession>A0A1W0BG57</accession>
<organism evidence="4 5">
    <name type="scientific">Nocardia donostiensis</name>
    <dbReference type="NCBI Taxonomy" id="1538463"/>
    <lineage>
        <taxon>Bacteria</taxon>
        <taxon>Bacillati</taxon>
        <taxon>Actinomycetota</taxon>
        <taxon>Actinomycetes</taxon>
        <taxon>Mycobacteriales</taxon>
        <taxon>Nocardiaceae</taxon>
        <taxon>Nocardia</taxon>
    </lineage>
</organism>
<dbReference type="OrthoDB" id="4521217at2"/>
<keyword evidence="1" id="KW-0175">Coiled coil</keyword>
<evidence type="ECO:0000313" key="5">
    <source>
        <dbReference type="Proteomes" id="UP000188836"/>
    </source>
</evidence>
<feature type="coiled-coil region" evidence="1">
    <location>
        <begin position="57"/>
        <end position="84"/>
    </location>
</feature>
<name>A0A1W0BG57_9NOCA</name>
<evidence type="ECO:0000259" key="3">
    <source>
        <dbReference type="Pfam" id="PF18013"/>
    </source>
</evidence>
<keyword evidence="5" id="KW-1185">Reference proteome</keyword>
<evidence type="ECO:0000256" key="2">
    <source>
        <dbReference type="SAM" id="MobiDB-lite"/>
    </source>
</evidence>
<dbReference type="InterPro" id="IPR041219">
    <property type="entry name" value="Phage_lysozyme2"/>
</dbReference>